<organism evidence="2 3">
    <name type="scientific">Chlorella ohadii</name>
    <dbReference type="NCBI Taxonomy" id="2649997"/>
    <lineage>
        <taxon>Eukaryota</taxon>
        <taxon>Viridiplantae</taxon>
        <taxon>Chlorophyta</taxon>
        <taxon>core chlorophytes</taxon>
        <taxon>Trebouxiophyceae</taxon>
        <taxon>Chlorellales</taxon>
        <taxon>Chlorellaceae</taxon>
        <taxon>Chlorella clade</taxon>
        <taxon>Chlorella</taxon>
    </lineage>
</organism>
<proteinExistence type="predicted"/>
<sequence>MALAARLSCCWSARPQLATPSLRQRQPPAPALLRQPSQRSFGSPAPVPAAMLPPLRSSRVATVVTAGLRRYVERRAAQITVLGASTATLTMMLHQSQWSAMHEVATQVGMMGMWYDLRRAREAELAQLLASRQDVMRHLVAKLVARMEEVGIDDEMGAEWYLQQLAASDALLCRLRYGALAPPLTAAEQLQARRQGCWLLHGQLHDSLCKKCPAGQATLGRLGLSAPDLAGLASGQLVSVRWRESRKGQPQKARPPQGPHQDLATRQERARLDRLFRRRPWPPARQDHHAAFAAMLEEHSAALERALQESKPAAGEEDEQHASSSGSGGGRADNAEEGGQEENSSWNEARCQTDSPVYIIRLCSTSGDMLAAFDEGDCLRSADGPDALAGGSYDSMDASSSFDGFDTGHRGRNSKGRP</sequence>
<feature type="region of interest" description="Disordered" evidence="1">
    <location>
        <begin position="241"/>
        <end position="266"/>
    </location>
</feature>
<dbReference type="Proteomes" id="UP001205105">
    <property type="component" value="Unassembled WGS sequence"/>
</dbReference>
<accession>A0AAD5DLE2</accession>
<protein>
    <submittedName>
        <fullName evidence="2">Uncharacterized protein</fullName>
    </submittedName>
</protein>
<dbReference type="EMBL" id="JADXDR010000108">
    <property type="protein sequence ID" value="KAI7839081.1"/>
    <property type="molecule type" value="Genomic_DNA"/>
</dbReference>
<dbReference type="AlphaFoldDB" id="A0AAD5DLE2"/>
<comment type="caution">
    <text evidence="2">The sequence shown here is derived from an EMBL/GenBank/DDBJ whole genome shotgun (WGS) entry which is preliminary data.</text>
</comment>
<name>A0AAD5DLE2_9CHLO</name>
<feature type="compositionally biased region" description="Polar residues" evidence="1">
    <location>
        <begin position="341"/>
        <end position="350"/>
    </location>
</feature>
<evidence type="ECO:0000313" key="3">
    <source>
        <dbReference type="Proteomes" id="UP001205105"/>
    </source>
</evidence>
<reference evidence="2" key="1">
    <citation type="submission" date="2020-11" db="EMBL/GenBank/DDBJ databases">
        <title>Chlorella ohadii genome sequencing and assembly.</title>
        <authorList>
            <person name="Murik O."/>
            <person name="Treves H."/>
            <person name="Kedem I."/>
            <person name="Shotland Y."/>
            <person name="Kaplan A."/>
        </authorList>
    </citation>
    <scope>NUCLEOTIDE SEQUENCE</scope>
    <source>
        <strain evidence="2">1</strain>
    </source>
</reference>
<feature type="region of interest" description="Disordered" evidence="1">
    <location>
        <begin position="307"/>
        <end position="350"/>
    </location>
</feature>
<keyword evidence="3" id="KW-1185">Reference proteome</keyword>
<feature type="region of interest" description="Disordered" evidence="1">
    <location>
        <begin position="20"/>
        <end position="45"/>
    </location>
</feature>
<evidence type="ECO:0000256" key="1">
    <source>
        <dbReference type="SAM" id="MobiDB-lite"/>
    </source>
</evidence>
<gene>
    <name evidence="2" type="ORF">COHA_007223</name>
</gene>
<feature type="region of interest" description="Disordered" evidence="1">
    <location>
        <begin position="377"/>
        <end position="418"/>
    </location>
</feature>
<evidence type="ECO:0000313" key="2">
    <source>
        <dbReference type="EMBL" id="KAI7839081.1"/>
    </source>
</evidence>